<dbReference type="EMBL" id="CP003246">
    <property type="protein sequence ID" value="AEX54708.1"/>
    <property type="molecule type" value="Genomic_DNA"/>
</dbReference>
<evidence type="ECO:0000313" key="1">
    <source>
        <dbReference type="EMBL" id="AEX54708.1"/>
    </source>
</evidence>
<keyword evidence="2" id="KW-1185">Reference proteome</keyword>
<proteinExistence type="predicted"/>
<evidence type="ECO:0000313" key="2">
    <source>
        <dbReference type="Proteomes" id="UP000009010"/>
    </source>
</evidence>
<organism evidence="1 2">
    <name type="scientific">Rahnella aquatilis (strain ATCC 33071 / DSM 4594 / JCM 1683 / NBRC 105701 / NCIMB 13365 / CIP 78.65)</name>
    <dbReference type="NCBI Taxonomy" id="745277"/>
    <lineage>
        <taxon>Bacteria</taxon>
        <taxon>Pseudomonadati</taxon>
        <taxon>Pseudomonadota</taxon>
        <taxon>Gammaproteobacteria</taxon>
        <taxon>Enterobacterales</taxon>
        <taxon>Yersiniaceae</taxon>
        <taxon>Rahnella</taxon>
    </lineage>
</organism>
<name>H2J2J7_RAHAC</name>
<dbReference type="HOGENOM" id="CLU_3029129_0_0_6"/>
<dbReference type="Proteomes" id="UP000009010">
    <property type="component" value="Plasmid pRahaq202"/>
</dbReference>
<dbReference type="AlphaFoldDB" id="H2J2J7"/>
<accession>H2J2J7</accession>
<reference evidence="1 2" key="1">
    <citation type="journal article" date="2012" name="J. Bacteriol.">
        <title>Complete Genome Sequence of Rahnella aquatilis CIP 78.65.</title>
        <authorList>
            <person name="Martinez R.J."/>
            <person name="Bruce D."/>
            <person name="Detter C."/>
            <person name="Goodwin L.A."/>
            <person name="Han J."/>
            <person name="Han C.S."/>
            <person name="Held B."/>
            <person name="Land M.L."/>
            <person name="Mikhailova N."/>
            <person name="Nolan M."/>
            <person name="Pennacchio L."/>
            <person name="Pitluck S."/>
            <person name="Tapia R."/>
            <person name="Woyke T."/>
            <person name="Sobecky P.A."/>
        </authorList>
    </citation>
    <scope>NUCLEOTIDE SEQUENCE [LARGE SCALE GENOMIC DNA]</scope>
    <source>
        <strain evidence="2">ATCC 33071 / DSM 4594 / JCM 1683 / NBRC 105701 / NCIMB 13365 / CIP 78.65</strain>
        <plasmid evidence="1">pRahaq202</plasmid>
    </source>
</reference>
<reference evidence="2" key="2">
    <citation type="submission" date="2012-01" db="EMBL/GenBank/DDBJ databases">
        <title>Complete sequence of plasmid 2 of Rahnella aquatilis CIP 78.65.</title>
        <authorList>
            <person name="Lucas S."/>
            <person name="Han J."/>
            <person name="Lapidus A."/>
            <person name="Cheng J.-F."/>
            <person name="Goodwin L."/>
            <person name="Pitluck S."/>
            <person name="Peters L."/>
            <person name="Ovchinnikova G."/>
            <person name="Held B."/>
            <person name="Detter J.C."/>
            <person name="Han C."/>
            <person name="Tapia R."/>
            <person name="Land M."/>
            <person name="Hauser L."/>
            <person name="Kyrpides N."/>
            <person name="Ivanova N."/>
            <person name="Pagani I."/>
            <person name="Sobecky P."/>
            <person name="Martinez R."/>
            <person name="Woyke T."/>
        </authorList>
    </citation>
    <scope>NUCLEOTIDE SEQUENCE [LARGE SCALE GENOMIC DNA]</scope>
    <source>
        <strain evidence="2">ATCC 33071 / DSM 4594 / JCM 1683 / NBRC 105701 / NCIMB 13365 / CIP 78.65</strain>
        <plasmid evidence="2">pRahaq202</plasmid>
    </source>
</reference>
<geneLocation type="plasmid" evidence="1 2">
    <name>pRahaq202</name>
</geneLocation>
<dbReference type="KEGG" id="raq:Rahaq2_4996"/>
<gene>
    <name evidence="1" type="ordered locus">Rahaq2_4996</name>
</gene>
<protein>
    <submittedName>
        <fullName evidence="1">Uncharacterized protein</fullName>
    </submittedName>
</protein>
<sequence>MGNNFLFNLITPSRNPAPFFSKQGLNPTITEVHEVFFVHNIFLFMIREQTSGVNK</sequence>
<keyword evidence="1" id="KW-0614">Plasmid</keyword>